<accession>A0AB73H4G6</accession>
<evidence type="ECO:0000313" key="2">
    <source>
        <dbReference type="Proteomes" id="UP000552309"/>
    </source>
</evidence>
<evidence type="ECO:0000313" key="1">
    <source>
        <dbReference type="EMBL" id="MBC2140753.1"/>
    </source>
</evidence>
<gene>
    <name evidence="1" type="ORF">HCA89_00405</name>
</gene>
<reference evidence="1 2" key="1">
    <citation type="submission" date="2020-03" db="EMBL/GenBank/DDBJ databases">
        <title>Soil Listeria distribution.</title>
        <authorList>
            <person name="Liao J."/>
            <person name="Wiedmann M."/>
        </authorList>
    </citation>
    <scope>NUCLEOTIDE SEQUENCE [LARGE SCALE GENOMIC DNA]</scope>
    <source>
        <strain evidence="1 2">FSL L7-0297</strain>
    </source>
</reference>
<dbReference type="Proteomes" id="UP000552309">
    <property type="component" value="Unassembled WGS sequence"/>
</dbReference>
<dbReference type="RefSeq" id="WP_185542863.1">
    <property type="nucleotide sequence ID" value="NZ_JAARXV010000001.1"/>
</dbReference>
<dbReference type="EMBL" id="JAARXV010000001">
    <property type="protein sequence ID" value="MBC2140753.1"/>
    <property type="molecule type" value="Genomic_DNA"/>
</dbReference>
<dbReference type="AlphaFoldDB" id="A0AB73H4G6"/>
<comment type="caution">
    <text evidence="1">The sequence shown here is derived from an EMBL/GenBank/DDBJ whole genome shotgun (WGS) entry which is preliminary data.</text>
</comment>
<name>A0AB73H4G6_LISIO</name>
<proteinExistence type="predicted"/>
<sequence length="260" mass="28491">MAVNGYQFDRSKVSAANDANLYDYLNACTSKVLPNRGDELDIIVGTGDVVIQTGTALIQGRLVEITEPLVITLPNAVDGYISITLDLTQINSSSGTPGQSDYSVINNQLRVEFVTTLIQGDTLNNDLIYTFPLASIEWSSGELNAIKNEEAYSEIFGIPYIYPSLNSGVSIISEDYLPGFRMKRGRLQMKGALITNGPRTLFVLPPEIIVKERMGFTLAQVSSVANEKATIYLHTDNRVELLAATNYTKGVWLAIDIDIT</sequence>
<protein>
    <submittedName>
        <fullName evidence="1">Uncharacterized protein</fullName>
    </submittedName>
</protein>
<organism evidence="1 2">
    <name type="scientific">Listeria innocua</name>
    <dbReference type="NCBI Taxonomy" id="1642"/>
    <lineage>
        <taxon>Bacteria</taxon>
        <taxon>Bacillati</taxon>
        <taxon>Bacillota</taxon>
        <taxon>Bacilli</taxon>
        <taxon>Bacillales</taxon>
        <taxon>Listeriaceae</taxon>
        <taxon>Listeria</taxon>
    </lineage>
</organism>
<dbReference type="Gene3D" id="2.60.520.10">
    <property type="entry name" value="Phage fibre proteins"/>
    <property type="match status" value="1"/>
</dbReference>